<dbReference type="AlphaFoldDB" id="A0A1F6VI21"/>
<gene>
    <name evidence="5" type="primary">rpsI</name>
    <name evidence="7" type="ORF">A2824_01830</name>
</gene>
<reference evidence="7 8" key="1">
    <citation type="journal article" date="2016" name="Nat. Commun.">
        <title>Thousands of microbial genomes shed light on interconnected biogeochemical processes in an aquifer system.</title>
        <authorList>
            <person name="Anantharaman K."/>
            <person name="Brown C.T."/>
            <person name="Hug L.A."/>
            <person name="Sharon I."/>
            <person name="Castelle C.J."/>
            <person name="Probst A.J."/>
            <person name="Thomas B.C."/>
            <person name="Singh A."/>
            <person name="Wilkins M.J."/>
            <person name="Karaoz U."/>
            <person name="Brodie E.L."/>
            <person name="Williams K.H."/>
            <person name="Hubbard S.S."/>
            <person name="Banfield J.F."/>
        </authorList>
    </citation>
    <scope>NUCLEOTIDE SEQUENCE [LARGE SCALE GENOMIC DNA]</scope>
</reference>
<dbReference type="EMBL" id="MFTT01000032">
    <property type="protein sequence ID" value="OGI69185.1"/>
    <property type="molecule type" value="Genomic_DNA"/>
</dbReference>
<dbReference type="Pfam" id="PF00380">
    <property type="entry name" value="Ribosomal_S9"/>
    <property type="match status" value="1"/>
</dbReference>
<dbReference type="PANTHER" id="PTHR21569">
    <property type="entry name" value="RIBOSOMAL PROTEIN S9"/>
    <property type="match status" value="1"/>
</dbReference>
<sequence length="132" mass="15102">MPAGRFVEAIGRRKTSVARVRLSPASKITFMVNNKDGQKYFKTDELWKIVNDPIAKTKITPKFQVSIKVAGGGIHSQAEAVRHGLTRAIVEIKEELRSKLKKMGFLKRDSRIKERRKFGLKKARKAPQWSKR</sequence>
<dbReference type="InterPro" id="IPR020574">
    <property type="entry name" value="Ribosomal_uS9_CS"/>
</dbReference>
<keyword evidence="2 5" id="KW-0689">Ribosomal protein</keyword>
<evidence type="ECO:0000256" key="4">
    <source>
        <dbReference type="ARBA" id="ARBA00035259"/>
    </source>
</evidence>
<evidence type="ECO:0000256" key="2">
    <source>
        <dbReference type="ARBA" id="ARBA00022980"/>
    </source>
</evidence>
<proteinExistence type="inferred from homology"/>
<dbReference type="FunFam" id="3.30.230.10:FF:000001">
    <property type="entry name" value="30S ribosomal protein S9"/>
    <property type="match status" value="1"/>
</dbReference>
<dbReference type="InterPro" id="IPR023035">
    <property type="entry name" value="Ribosomal_uS9_bac/plastid"/>
</dbReference>
<dbReference type="InterPro" id="IPR020568">
    <property type="entry name" value="Ribosomal_Su5_D2-typ_SF"/>
</dbReference>
<organism evidence="7 8">
    <name type="scientific">Candidatus Nomurabacteria bacterium RIFCSPHIGHO2_01_FULL_42_16</name>
    <dbReference type="NCBI Taxonomy" id="1801743"/>
    <lineage>
        <taxon>Bacteria</taxon>
        <taxon>Candidatus Nomuraibacteriota</taxon>
    </lineage>
</organism>
<dbReference type="GO" id="GO:0003723">
    <property type="term" value="F:RNA binding"/>
    <property type="evidence" value="ECO:0007669"/>
    <property type="project" value="TreeGrafter"/>
</dbReference>
<dbReference type="InterPro" id="IPR014721">
    <property type="entry name" value="Ribsml_uS5_D2-typ_fold_subgr"/>
</dbReference>
<dbReference type="GO" id="GO:0003735">
    <property type="term" value="F:structural constituent of ribosome"/>
    <property type="evidence" value="ECO:0007669"/>
    <property type="project" value="InterPro"/>
</dbReference>
<evidence type="ECO:0000256" key="3">
    <source>
        <dbReference type="ARBA" id="ARBA00023274"/>
    </source>
</evidence>
<evidence type="ECO:0000256" key="1">
    <source>
        <dbReference type="ARBA" id="ARBA00005251"/>
    </source>
</evidence>
<dbReference type="PROSITE" id="PS00360">
    <property type="entry name" value="RIBOSOMAL_S9"/>
    <property type="match status" value="1"/>
</dbReference>
<dbReference type="InterPro" id="IPR000754">
    <property type="entry name" value="Ribosomal_uS9"/>
</dbReference>
<dbReference type="SUPFAM" id="SSF54211">
    <property type="entry name" value="Ribosomal protein S5 domain 2-like"/>
    <property type="match status" value="1"/>
</dbReference>
<protein>
    <recommendedName>
        <fullName evidence="4 5">Small ribosomal subunit protein uS9</fullName>
    </recommendedName>
</protein>
<keyword evidence="3 5" id="KW-0687">Ribonucleoprotein</keyword>
<accession>A0A1F6VI21</accession>
<evidence type="ECO:0000313" key="7">
    <source>
        <dbReference type="EMBL" id="OGI69185.1"/>
    </source>
</evidence>
<dbReference type="Proteomes" id="UP000178059">
    <property type="component" value="Unassembled WGS sequence"/>
</dbReference>
<dbReference type="PANTHER" id="PTHR21569:SF1">
    <property type="entry name" value="SMALL RIBOSOMAL SUBUNIT PROTEIN US9M"/>
    <property type="match status" value="1"/>
</dbReference>
<dbReference type="GO" id="GO:0006412">
    <property type="term" value="P:translation"/>
    <property type="evidence" value="ECO:0007669"/>
    <property type="project" value="UniProtKB-UniRule"/>
</dbReference>
<dbReference type="STRING" id="1801743.A2824_01830"/>
<dbReference type="HAMAP" id="MF_00532_B">
    <property type="entry name" value="Ribosomal_uS9_B"/>
    <property type="match status" value="1"/>
</dbReference>
<evidence type="ECO:0000256" key="6">
    <source>
        <dbReference type="RuleBase" id="RU003815"/>
    </source>
</evidence>
<evidence type="ECO:0000313" key="8">
    <source>
        <dbReference type="Proteomes" id="UP000178059"/>
    </source>
</evidence>
<dbReference type="GO" id="GO:0022627">
    <property type="term" value="C:cytosolic small ribosomal subunit"/>
    <property type="evidence" value="ECO:0007669"/>
    <property type="project" value="TreeGrafter"/>
</dbReference>
<evidence type="ECO:0000256" key="5">
    <source>
        <dbReference type="HAMAP-Rule" id="MF_00532"/>
    </source>
</evidence>
<comment type="caution">
    <text evidence="7">The sequence shown here is derived from an EMBL/GenBank/DDBJ whole genome shotgun (WGS) entry which is preliminary data.</text>
</comment>
<dbReference type="Gene3D" id="3.30.230.10">
    <property type="match status" value="1"/>
</dbReference>
<name>A0A1F6VI21_9BACT</name>
<comment type="similarity">
    <text evidence="1 5 6">Belongs to the universal ribosomal protein uS9 family.</text>
</comment>
<dbReference type="NCBIfam" id="NF001099">
    <property type="entry name" value="PRK00132.1"/>
    <property type="match status" value="1"/>
</dbReference>